<sequence>MKNLIKLILVNDPAARLELDEIKDHPFFNKVDWSNVEKLSQTPPYIPKEFTNHGLIMAKYKGVNLKIEESFPKMDFSSFNDYNLIRVNEEFKNF</sequence>
<keyword evidence="5" id="KW-0067">ATP-binding</keyword>
<organism evidence="7 8">
    <name type="scientific">Euplotes crassus</name>
    <dbReference type="NCBI Taxonomy" id="5936"/>
    <lineage>
        <taxon>Eukaryota</taxon>
        <taxon>Sar</taxon>
        <taxon>Alveolata</taxon>
        <taxon>Ciliophora</taxon>
        <taxon>Intramacronucleata</taxon>
        <taxon>Spirotrichea</taxon>
        <taxon>Hypotrichia</taxon>
        <taxon>Euplotida</taxon>
        <taxon>Euplotidae</taxon>
        <taxon>Moneuplotes</taxon>
    </lineage>
</organism>
<proteinExistence type="predicted"/>
<accession>A0AAD1XU89</accession>
<keyword evidence="8" id="KW-1185">Reference proteome</keyword>
<dbReference type="Proteomes" id="UP001295684">
    <property type="component" value="Unassembled WGS sequence"/>
</dbReference>
<dbReference type="AlphaFoldDB" id="A0AAD1XU89"/>
<evidence type="ECO:0000313" key="7">
    <source>
        <dbReference type="EMBL" id="CAI2379092.1"/>
    </source>
</evidence>
<comment type="caution">
    <text evidence="7">The sequence shown here is derived from an EMBL/GenBank/DDBJ whole genome shotgun (WGS) entry which is preliminary data.</text>
</comment>
<dbReference type="EMBL" id="CAMPGE010020911">
    <property type="protein sequence ID" value="CAI2379092.1"/>
    <property type="molecule type" value="Genomic_DNA"/>
</dbReference>
<dbReference type="Gene3D" id="1.10.510.10">
    <property type="entry name" value="Transferase(Phosphotransferase) domain 1"/>
    <property type="match status" value="1"/>
</dbReference>
<feature type="domain" description="AGC-kinase C-terminal" evidence="6">
    <location>
        <begin position="29"/>
        <end position="94"/>
    </location>
</feature>
<evidence type="ECO:0000313" key="8">
    <source>
        <dbReference type="Proteomes" id="UP001295684"/>
    </source>
</evidence>
<evidence type="ECO:0000256" key="2">
    <source>
        <dbReference type="ARBA" id="ARBA00022679"/>
    </source>
</evidence>
<dbReference type="GO" id="GO:0004674">
    <property type="term" value="F:protein serine/threonine kinase activity"/>
    <property type="evidence" value="ECO:0007669"/>
    <property type="project" value="UniProtKB-KW"/>
</dbReference>
<keyword evidence="3" id="KW-0547">Nucleotide-binding</keyword>
<evidence type="ECO:0000256" key="1">
    <source>
        <dbReference type="ARBA" id="ARBA00022527"/>
    </source>
</evidence>
<dbReference type="InterPro" id="IPR011009">
    <property type="entry name" value="Kinase-like_dom_sf"/>
</dbReference>
<dbReference type="SUPFAM" id="SSF56112">
    <property type="entry name" value="Protein kinase-like (PK-like)"/>
    <property type="match status" value="1"/>
</dbReference>
<protein>
    <recommendedName>
        <fullName evidence="6">AGC-kinase C-terminal domain-containing protein</fullName>
    </recommendedName>
</protein>
<evidence type="ECO:0000256" key="4">
    <source>
        <dbReference type="ARBA" id="ARBA00022777"/>
    </source>
</evidence>
<evidence type="ECO:0000256" key="3">
    <source>
        <dbReference type="ARBA" id="ARBA00022741"/>
    </source>
</evidence>
<gene>
    <name evidence="7" type="ORF">ECRASSUSDP1_LOCUS20500</name>
</gene>
<keyword evidence="4" id="KW-0418">Kinase</keyword>
<name>A0AAD1XU89_EUPCR</name>
<dbReference type="PROSITE" id="PS51285">
    <property type="entry name" value="AGC_KINASE_CTER"/>
    <property type="match status" value="1"/>
</dbReference>
<dbReference type="InterPro" id="IPR000961">
    <property type="entry name" value="AGC-kinase_C"/>
</dbReference>
<keyword evidence="1" id="KW-0723">Serine/threonine-protein kinase</keyword>
<keyword evidence="2" id="KW-0808">Transferase</keyword>
<evidence type="ECO:0000256" key="5">
    <source>
        <dbReference type="ARBA" id="ARBA00022840"/>
    </source>
</evidence>
<reference evidence="7" key="1">
    <citation type="submission" date="2023-07" db="EMBL/GenBank/DDBJ databases">
        <authorList>
            <consortium name="AG Swart"/>
            <person name="Singh M."/>
            <person name="Singh A."/>
            <person name="Seah K."/>
            <person name="Emmerich C."/>
        </authorList>
    </citation>
    <scope>NUCLEOTIDE SEQUENCE</scope>
    <source>
        <strain evidence="7">DP1</strain>
    </source>
</reference>
<evidence type="ECO:0000259" key="6">
    <source>
        <dbReference type="PROSITE" id="PS51285"/>
    </source>
</evidence>
<dbReference type="GO" id="GO:0005524">
    <property type="term" value="F:ATP binding"/>
    <property type="evidence" value="ECO:0007669"/>
    <property type="project" value="UniProtKB-KW"/>
</dbReference>